<gene>
    <name evidence="3" type="ORF">GCM10009850_086990</name>
</gene>
<dbReference type="InterPro" id="IPR050765">
    <property type="entry name" value="Riboflavin_Biosynth_HTPR"/>
</dbReference>
<dbReference type="InterPro" id="IPR002734">
    <property type="entry name" value="RibDG_C"/>
</dbReference>
<evidence type="ECO:0000256" key="1">
    <source>
        <dbReference type="SAM" id="MobiDB-lite"/>
    </source>
</evidence>
<dbReference type="PANTHER" id="PTHR38011:SF2">
    <property type="entry name" value="BIFUNCTIONAL DEAMINASE-REDUCTASE DOMAIN PROTEIN"/>
    <property type="match status" value="1"/>
</dbReference>
<dbReference type="PANTHER" id="PTHR38011">
    <property type="entry name" value="DIHYDROFOLATE REDUCTASE FAMILY PROTEIN (AFU_ORTHOLOGUE AFUA_8G06820)"/>
    <property type="match status" value="1"/>
</dbReference>
<protein>
    <recommendedName>
        <fullName evidence="2">Bacterial bifunctional deaminase-reductase C-terminal domain-containing protein</fullName>
    </recommendedName>
</protein>
<name>A0ABN3CUV8_9ACTN</name>
<keyword evidence="4" id="KW-1185">Reference proteome</keyword>
<dbReference type="SUPFAM" id="SSF53597">
    <property type="entry name" value="Dihydrofolate reductase-like"/>
    <property type="match status" value="1"/>
</dbReference>
<comment type="caution">
    <text evidence="3">The sequence shown here is derived from an EMBL/GenBank/DDBJ whole genome shotgun (WGS) entry which is preliminary data.</text>
</comment>
<sequence length="230" mass="24345">MKITLTEFVTLDGVSQGPGSPDEDTSGGFTRGGWLVPHLDETFVRRTSEWLGLADGLLFGRRTYEAFARDWPKITDPGDPYAERMNTLPKYVVSSTLTEGAWHPTTVLGGDPVLAVNELKARAGREIQIHGSARVGDALLAAGLIDVLRLVVAPTVLRTGHRLLSPGTTPASGPVSEPGPMPASGLAPASGLRLVRHEATPKGLLLLEYEPTGQAAQGAYEGVAAFVQTI</sequence>
<evidence type="ECO:0000313" key="4">
    <source>
        <dbReference type="Proteomes" id="UP001499843"/>
    </source>
</evidence>
<feature type="domain" description="Bacterial bifunctional deaminase-reductase C-terminal" evidence="2">
    <location>
        <begin position="2"/>
        <end position="166"/>
    </location>
</feature>
<organism evidence="3 4">
    <name type="scientific">Nonomuraea monospora</name>
    <dbReference type="NCBI Taxonomy" id="568818"/>
    <lineage>
        <taxon>Bacteria</taxon>
        <taxon>Bacillati</taxon>
        <taxon>Actinomycetota</taxon>
        <taxon>Actinomycetes</taxon>
        <taxon>Streptosporangiales</taxon>
        <taxon>Streptosporangiaceae</taxon>
        <taxon>Nonomuraea</taxon>
    </lineage>
</organism>
<dbReference type="InterPro" id="IPR024072">
    <property type="entry name" value="DHFR-like_dom_sf"/>
</dbReference>
<dbReference type="RefSeq" id="WP_344488470.1">
    <property type="nucleotide sequence ID" value="NZ_BAAAQX010000031.1"/>
</dbReference>
<feature type="region of interest" description="Disordered" evidence="1">
    <location>
        <begin position="164"/>
        <end position="188"/>
    </location>
</feature>
<dbReference type="EMBL" id="BAAAQX010000031">
    <property type="protein sequence ID" value="GAA2213237.1"/>
    <property type="molecule type" value="Genomic_DNA"/>
</dbReference>
<evidence type="ECO:0000313" key="3">
    <source>
        <dbReference type="EMBL" id="GAA2213237.1"/>
    </source>
</evidence>
<dbReference type="Proteomes" id="UP001499843">
    <property type="component" value="Unassembled WGS sequence"/>
</dbReference>
<reference evidence="3 4" key="1">
    <citation type="journal article" date="2019" name="Int. J. Syst. Evol. Microbiol.">
        <title>The Global Catalogue of Microorganisms (GCM) 10K type strain sequencing project: providing services to taxonomists for standard genome sequencing and annotation.</title>
        <authorList>
            <consortium name="The Broad Institute Genomics Platform"/>
            <consortium name="The Broad Institute Genome Sequencing Center for Infectious Disease"/>
            <person name="Wu L."/>
            <person name="Ma J."/>
        </authorList>
    </citation>
    <scope>NUCLEOTIDE SEQUENCE [LARGE SCALE GENOMIC DNA]</scope>
    <source>
        <strain evidence="3 4">JCM 16114</strain>
    </source>
</reference>
<accession>A0ABN3CUV8</accession>
<dbReference type="Gene3D" id="3.40.430.10">
    <property type="entry name" value="Dihydrofolate Reductase, subunit A"/>
    <property type="match status" value="1"/>
</dbReference>
<evidence type="ECO:0000259" key="2">
    <source>
        <dbReference type="Pfam" id="PF01872"/>
    </source>
</evidence>
<proteinExistence type="predicted"/>
<dbReference type="Pfam" id="PF01872">
    <property type="entry name" value="RibD_C"/>
    <property type="match status" value="1"/>
</dbReference>